<evidence type="ECO:0000313" key="1">
    <source>
        <dbReference type="EMBL" id="GGP17758.1"/>
    </source>
</evidence>
<organism evidence="1 2">
    <name type="scientific">Silvimonas iriomotensis</name>
    <dbReference type="NCBI Taxonomy" id="449662"/>
    <lineage>
        <taxon>Bacteria</taxon>
        <taxon>Pseudomonadati</taxon>
        <taxon>Pseudomonadota</taxon>
        <taxon>Betaproteobacteria</taxon>
        <taxon>Neisseriales</taxon>
        <taxon>Chitinibacteraceae</taxon>
        <taxon>Silvimonas</taxon>
    </lineage>
</organism>
<sequence length="200" mass="22093">MIDENSNHFPDRIEIELHIDPINLTQSMGFSIPLYRNGVAVWRQGTDSAGEVDVAVIELEQAALPAGMVYRAFTPDHLFNQQNQITLGSSVLVVGFPLGVHDTLHHMPVVRHAIVASGFGLRFQGKGYFLTDGRTHRGTSGAPVVLHVIRNNLPDDDFPWLLLGVHSSRIDVGSRDLVEDEHLGLNATWYADILLTLTNP</sequence>
<dbReference type="SUPFAM" id="SSF50494">
    <property type="entry name" value="Trypsin-like serine proteases"/>
    <property type="match status" value="1"/>
</dbReference>
<proteinExistence type="predicted"/>
<gene>
    <name evidence="1" type="ORF">GCM10010970_01400</name>
</gene>
<dbReference type="InterPro" id="IPR009003">
    <property type="entry name" value="Peptidase_S1_PA"/>
</dbReference>
<evidence type="ECO:0000313" key="2">
    <source>
        <dbReference type="Proteomes" id="UP000637267"/>
    </source>
</evidence>
<dbReference type="Proteomes" id="UP000637267">
    <property type="component" value="Unassembled WGS sequence"/>
</dbReference>
<evidence type="ECO:0008006" key="3">
    <source>
        <dbReference type="Google" id="ProtNLM"/>
    </source>
</evidence>
<reference evidence="2" key="1">
    <citation type="journal article" date="2019" name="Int. J. Syst. Evol. Microbiol.">
        <title>The Global Catalogue of Microorganisms (GCM) 10K type strain sequencing project: providing services to taxonomists for standard genome sequencing and annotation.</title>
        <authorList>
            <consortium name="The Broad Institute Genomics Platform"/>
            <consortium name="The Broad Institute Genome Sequencing Center for Infectious Disease"/>
            <person name="Wu L."/>
            <person name="Ma J."/>
        </authorList>
    </citation>
    <scope>NUCLEOTIDE SEQUENCE [LARGE SCALE GENOMIC DNA]</scope>
    <source>
        <strain evidence="2">CGMCC 1.8859</strain>
    </source>
</reference>
<comment type="caution">
    <text evidence="1">The sequence shown here is derived from an EMBL/GenBank/DDBJ whole genome shotgun (WGS) entry which is preliminary data.</text>
</comment>
<name>A0ABQ2P465_9NEIS</name>
<dbReference type="Pfam" id="PF13365">
    <property type="entry name" value="Trypsin_2"/>
    <property type="match status" value="1"/>
</dbReference>
<protein>
    <recommendedName>
        <fullName evidence="3">Trypsin-like peptidase domain-containing protein</fullName>
    </recommendedName>
</protein>
<dbReference type="EMBL" id="BMLX01000001">
    <property type="protein sequence ID" value="GGP17758.1"/>
    <property type="molecule type" value="Genomic_DNA"/>
</dbReference>
<dbReference type="Gene3D" id="2.40.10.120">
    <property type="match status" value="1"/>
</dbReference>
<accession>A0ABQ2P465</accession>
<keyword evidence="2" id="KW-1185">Reference proteome</keyword>